<evidence type="ECO:0000256" key="1">
    <source>
        <dbReference type="SAM" id="MobiDB-lite"/>
    </source>
</evidence>
<keyword evidence="3" id="KW-1185">Reference proteome</keyword>
<dbReference type="AlphaFoldDB" id="A0A836HZT6"/>
<comment type="caution">
    <text evidence="2">The sequence shown here is derived from an EMBL/GenBank/DDBJ whole genome shotgun (WGS) entry which is preliminary data.</text>
</comment>
<reference evidence="2 3" key="1">
    <citation type="submission" date="2021-02" db="EMBL/GenBank/DDBJ databases">
        <title>Porcisia hertigi Genome sequencing and assembly.</title>
        <authorList>
            <person name="Almutairi H."/>
            <person name="Gatherer D."/>
        </authorList>
    </citation>
    <scope>NUCLEOTIDE SEQUENCE [LARGE SCALE GENOMIC DNA]</scope>
    <source>
        <strain evidence="2 3">C119</strain>
    </source>
</reference>
<accession>A0A836HZT6</accession>
<organism evidence="2 3">
    <name type="scientific">Porcisia hertigi</name>
    <dbReference type="NCBI Taxonomy" id="2761500"/>
    <lineage>
        <taxon>Eukaryota</taxon>
        <taxon>Discoba</taxon>
        <taxon>Euglenozoa</taxon>
        <taxon>Kinetoplastea</taxon>
        <taxon>Metakinetoplastina</taxon>
        <taxon>Trypanosomatida</taxon>
        <taxon>Trypanosomatidae</taxon>
        <taxon>Leishmaniinae</taxon>
        <taxon>Porcisia</taxon>
    </lineage>
</organism>
<dbReference type="EMBL" id="JAFJZO010000036">
    <property type="protein sequence ID" value="KAG5490728.1"/>
    <property type="molecule type" value="Genomic_DNA"/>
</dbReference>
<dbReference type="Proteomes" id="UP000674318">
    <property type="component" value="Unassembled WGS sequence"/>
</dbReference>
<feature type="region of interest" description="Disordered" evidence="1">
    <location>
        <begin position="358"/>
        <end position="381"/>
    </location>
</feature>
<dbReference type="OrthoDB" id="242049at2759"/>
<dbReference type="RefSeq" id="XP_067753056.1">
    <property type="nucleotide sequence ID" value="XM_067896899.1"/>
</dbReference>
<dbReference type="GeneID" id="94286976"/>
<evidence type="ECO:0000313" key="3">
    <source>
        <dbReference type="Proteomes" id="UP000674318"/>
    </source>
</evidence>
<protein>
    <submittedName>
        <fullName evidence="2">Uncharacterized protein</fullName>
    </submittedName>
</protein>
<gene>
    <name evidence="2" type="ORF">JKF63_00850</name>
</gene>
<sequence length="667" mass="73985">MHGVSLAGLCAELSRIQVNLLQRRGAPLLLAREGIQLLREQLPVIGTPSSVSSEISLLVPKLLRVSATVLRFVSDEDVLPALDALDLCAALTKKYTDGGHTGSCINLNDLCSLLRSISSLDDCQTRLLELSEIPAQSNTAASSVSSSLTSTAPVHRFDSFLFPVYQRAMQLWSLPREMPTAISVLSLLGATSRLYGNGFHFPAVSADKNGLLPAKAKIRMEAKMQRCIGARGLLTSLREVNLNRTDAGMCLATMAQTGLYDAEVCNRSCDVLFAQHALLSSQQLCQVLFHLGTLQHRHIHQKYFSSLIEAENCNAEAVRQHVLGLAMLHQPPPNETRLMDGVFLHALRASHAHRRQKCTRDGSSCPSRSPPQEDKCDAQKQNTFSHRARRAIADPLNDNEYVLPPEWYIDIGHGLACLDIRAPKFKLMTARHTRRSIGRLATTERCKLLYALGGMSADQVPPELRPAWHAKIERSVSIVAEKLKDIEPHEGPYVMNALLHCGIQHHPRIPLTPQLGSDDHPVEVLLRTWATVPKERVLELAEQIKPQHLCSTTQKGPSLLAKVATRVAATFGETSREESHRLEPLCVAVEAHSAEMTAEDLIKSLRALLQMGRMGPHQHDAIRQLLANLWRQRYDMERNQLAQCCECVQLCTDLPDAMRLLEFVTSH</sequence>
<dbReference type="KEGG" id="phet:94286976"/>
<evidence type="ECO:0000313" key="2">
    <source>
        <dbReference type="EMBL" id="KAG5490728.1"/>
    </source>
</evidence>
<name>A0A836HZT6_9TRYP</name>
<proteinExistence type="predicted"/>